<evidence type="ECO:0000313" key="2">
    <source>
        <dbReference type="Proteomes" id="UP000657931"/>
    </source>
</evidence>
<accession>A0ABR8QU25</accession>
<proteinExistence type="predicted"/>
<dbReference type="EMBL" id="JACSQT010000009">
    <property type="protein sequence ID" value="MBD7938767.1"/>
    <property type="molecule type" value="Genomic_DNA"/>
</dbReference>
<name>A0ABR8QU25_9BACI</name>
<organism evidence="1 2">
    <name type="scientific">Cytobacillus stercorigallinarum</name>
    <dbReference type="NCBI Taxonomy" id="2762240"/>
    <lineage>
        <taxon>Bacteria</taxon>
        <taxon>Bacillati</taxon>
        <taxon>Bacillota</taxon>
        <taxon>Bacilli</taxon>
        <taxon>Bacillales</taxon>
        <taxon>Bacillaceae</taxon>
        <taxon>Cytobacillus</taxon>
    </lineage>
</organism>
<evidence type="ECO:0000313" key="1">
    <source>
        <dbReference type="EMBL" id="MBD7938767.1"/>
    </source>
</evidence>
<comment type="caution">
    <text evidence="1">The sequence shown here is derived from an EMBL/GenBank/DDBJ whole genome shotgun (WGS) entry which is preliminary data.</text>
</comment>
<sequence>MADWIHAEMRQKRQWKKKLIGYRQRKGYPQSYAKIAAEQKCQSFPNLREGRLKYV</sequence>
<keyword evidence="2" id="KW-1185">Reference proteome</keyword>
<protein>
    <submittedName>
        <fullName evidence="1">Uncharacterized protein</fullName>
    </submittedName>
</protein>
<dbReference type="Proteomes" id="UP000657931">
    <property type="component" value="Unassembled WGS sequence"/>
</dbReference>
<gene>
    <name evidence="1" type="ORF">H9655_17160</name>
</gene>
<reference evidence="1 2" key="1">
    <citation type="submission" date="2020-08" db="EMBL/GenBank/DDBJ databases">
        <title>A Genomic Blueprint of the Chicken Gut Microbiome.</title>
        <authorList>
            <person name="Gilroy R."/>
            <person name="Ravi A."/>
            <person name="Getino M."/>
            <person name="Pursley I."/>
            <person name="Horton D.L."/>
            <person name="Alikhan N.-F."/>
            <person name="Baker D."/>
            <person name="Gharbi K."/>
            <person name="Hall N."/>
            <person name="Watson M."/>
            <person name="Adriaenssens E.M."/>
            <person name="Foster-Nyarko E."/>
            <person name="Jarju S."/>
            <person name="Secka A."/>
            <person name="Antonio M."/>
            <person name="Oren A."/>
            <person name="Chaudhuri R."/>
            <person name="La Ragione R.M."/>
            <person name="Hildebrand F."/>
            <person name="Pallen M.J."/>
        </authorList>
    </citation>
    <scope>NUCLEOTIDE SEQUENCE [LARGE SCALE GENOMIC DNA]</scope>
    <source>
        <strain evidence="1 2">Sa5YUA1</strain>
    </source>
</reference>